<protein>
    <recommendedName>
        <fullName evidence="3">Oxygen tolerance</fullName>
    </recommendedName>
</protein>
<dbReference type="SUPFAM" id="SSF49373">
    <property type="entry name" value="Invasin/intimin cell-adhesion fragments"/>
    <property type="match status" value="1"/>
</dbReference>
<organism evidence="1 2">
    <name type="scientific">Psychroserpens luteus</name>
    <dbReference type="NCBI Taxonomy" id="1434066"/>
    <lineage>
        <taxon>Bacteria</taxon>
        <taxon>Pseudomonadati</taxon>
        <taxon>Bacteroidota</taxon>
        <taxon>Flavobacteriia</taxon>
        <taxon>Flavobacteriales</taxon>
        <taxon>Flavobacteriaceae</taxon>
        <taxon>Psychroserpens</taxon>
    </lineage>
</organism>
<dbReference type="EMBL" id="JBHUOS010000010">
    <property type="protein sequence ID" value="MFD2916567.1"/>
    <property type="molecule type" value="Genomic_DNA"/>
</dbReference>
<gene>
    <name evidence="1" type="ORF">ACFS29_13010</name>
</gene>
<dbReference type="Gene3D" id="2.60.40.10">
    <property type="entry name" value="Immunoglobulins"/>
    <property type="match status" value="1"/>
</dbReference>
<evidence type="ECO:0000313" key="1">
    <source>
        <dbReference type="EMBL" id="MFD2916567.1"/>
    </source>
</evidence>
<dbReference type="InterPro" id="IPR008964">
    <property type="entry name" value="Invasin/intimin_cell_adhesion"/>
</dbReference>
<comment type="caution">
    <text evidence="1">The sequence shown here is derived from an EMBL/GenBank/DDBJ whole genome shotgun (WGS) entry which is preliminary data.</text>
</comment>
<reference evidence="2" key="1">
    <citation type="journal article" date="2019" name="Int. J. Syst. Evol. Microbiol.">
        <title>The Global Catalogue of Microorganisms (GCM) 10K type strain sequencing project: providing services to taxonomists for standard genome sequencing and annotation.</title>
        <authorList>
            <consortium name="The Broad Institute Genomics Platform"/>
            <consortium name="The Broad Institute Genome Sequencing Center for Infectious Disease"/>
            <person name="Wu L."/>
            <person name="Ma J."/>
        </authorList>
    </citation>
    <scope>NUCLEOTIDE SEQUENCE [LARGE SCALE GENOMIC DNA]</scope>
    <source>
        <strain evidence="2">KCTC 32514</strain>
    </source>
</reference>
<dbReference type="RefSeq" id="WP_194506568.1">
    <property type="nucleotide sequence ID" value="NZ_JADILU010000001.1"/>
</dbReference>
<keyword evidence="2" id="KW-1185">Reference proteome</keyword>
<sequence>MRLKHIYILLLGLIVLSSYTTIQDNEITLDIKLLTTQTEFEAGSTIVLKFSTSEGIRPKLYCSSSYGSTVVTPSNEGTTLSYSIPKNISKKTGQVHWKLLNDATSLSGQFKIVPIQEVVSMETYIGPPSIEAGGTDYTMLVVIPTDSLDNALPDNTTVDAKHQFLLNETSDAILTKNSIAYKNIYSEEKSGRMLISSESKNTNSKEFTITVFPAIPTNFKISALRPHNYADGNQVTTFETSIIKDKQNNVVSDGTYVSFYITNEKSNSLKTSGTTINGVATAKMIHPDYETQWSIKAYVDGMAESDVITLDYNKVIEDFEMSFSKNNRVITVGPLQSFMKQMIPDGLLVKLLVYKDDVLLETLHKTSIDGFVNFNLNPNSIKNDIYKIVITTAGLEKTVNALQLW</sequence>
<evidence type="ECO:0008006" key="3">
    <source>
        <dbReference type="Google" id="ProtNLM"/>
    </source>
</evidence>
<dbReference type="InterPro" id="IPR013783">
    <property type="entry name" value="Ig-like_fold"/>
</dbReference>
<evidence type="ECO:0000313" key="2">
    <source>
        <dbReference type="Proteomes" id="UP001597548"/>
    </source>
</evidence>
<name>A0ABW5ZUF1_9FLAO</name>
<dbReference type="Proteomes" id="UP001597548">
    <property type="component" value="Unassembled WGS sequence"/>
</dbReference>
<accession>A0ABW5ZUF1</accession>
<proteinExistence type="predicted"/>